<reference evidence="1 2" key="1">
    <citation type="journal article" date="2014" name="BMC Vet. Res.">
        <title>First report of Corynebacterium pseudotuberculosis from caseous lymphadenitis lesions in Black Alentejano pig (Sus scrofa domesticus).</title>
        <authorList>
            <person name="Oliveira M."/>
            <person name="Barroco C."/>
            <person name="Mottola C."/>
            <person name="Santos R."/>
            <person name="Lemsaddek A."/>
            <person name="Tavares L."/>
            <person name="Semedo-Lemsaddek T."/>
        </authorList>
    </citation>
    <scope>NUCLEOTIDE SEQUENCE [LARGE SCALE GENOMIC DNA]</scope>
    <source>
        <strain evidence="1 2">PO100/5</strain>
    </source>
</reference>
<dbReference type="NCBIfam" id="TIGR01484">
    <property type="entry name" value="HAD-SF-IIB"/>
    <property type="match status" value="1"/>
</dbReference>
<dbReference type="OrthoDB" id="3180855at2"/>
<dbReference type="InterPro" id="IPR000150">
    <property type="entry name" value="Cof"/>
</dbReference>
<keyword evidence="2" id="KW-1185">Reference proteome</keyword>
<evidence type="ECO:0000313" key="2">
    <source>
        <dbReference type="Proteomes" id="UP000195652"/>
    </source>
</evidence>
<dbReference type="PANTHER" id="PTHR10000:SF53">
    <property type="entry name" value="5-AMINO-6-(5-PHOSPHO-D-RIBITYLAMINO)URACIL PHOSPHATASE YBJI-RELATED"/>
    <property type="match status" value="1"/>
</dbReference>
<dbReference type="GO" id="GO:0016791">
    <property type="term" value="F:phosphatase activity"/>
    <property type="evidence" value="ECO:0007669"/>
    <property type="project" value="TreeGrafter"/>
</dbReference>
<dbReference type="SFLD" id="SFLDS00003">
    <property type="entry name" value="Haloacid_Dehalogenase"/>
    <property type="match status" value="1"/>
</dbReference>
<dbReference type="PROSITE" id="PS01228">
    <property type="entry name" value="COF_1"/>
    <property type="match status" value="1"/>
</dbReference>
<dbReference type="Gene3D" id="3.40.50.1000">
    <property type="entry name" value="HAD superfamily/HAD-like"/>
    <property type="match status" value="1"/>
</dbReference>
<dbReference type="InterPro" id="IPR036412">
    <property type="entry name" value="HAD-like_sf"/>
</dbReference>
<dbReference type="GO" id="GO:0005829">
    <property type="term" value="C:cytosol"/>
    <property type="evidence" value="ECO:0007669"/>
    <property type="project" value="TreeGrafter"/>
</dbReference>
<reference evidence="1 2" key="2">
    <citation type="journal article" date="2020" name="Antonie Van Leeuwenhoek">
        <title>Phylogenomic characterisation of a novel corynebacterial species pathogenic to animals.</title>
        <authorList>
            <person name="Moller J."/>
            <person name="Musella L."/>
            <person name="Melnikov V."/>
            <person name="Geissdorfer W."/>
            <person name="Burkovski A."/>
            <person name="Sangal V."/>
        </authorList>
    </citation>
    <scope>NUCLEOTIDE SEQUENCE [LARGE SCALE GENOMIC DNA]</scope>
    <source>
        <strain evidence="1 2">PO100/5</strain>
    </source>
</reference>
<dbReference type="InterPro" id="IPR023214">
    <property type="entry name" value="HAD_sf"/>
</dbReference>
<sequence>MTPRIIATDMDGTLLNHKHEIPESFWPLLERMHEQEIIFAPASGRQLYTLLNQFERSSKRLSVIAENGTVVYHEGSIVSVTTIDRDLAHTVIAMMDATDLPWGLILCRVDGAFMHKHKKHKQFLAESIRYYARLEQVDDLHSYVDDTVVKLAIFTEADAESIAAPLIRSAAQELNVVVSGRHWIDVMNPEANKGVALQALAEATGTHMSDTLAFGDFLNDLDLLQAAGTSYAMDNAHPTIKSISDAVAPSHADEGVIHVVSGILDALEARTPSA</sequence>
<dbReference type="GeneID" id="75007476"/>
<dbReference type="RefSeq" id="WP_087453667.1">
    <property type="nucleotide sequence ID" value="NZ_CP021417.2"/>
</dbReference>
<dbReference type="CDD" id="cd07518">
    <property type="entry name" value="HAD_YbiV-Like"/>
    <property type="match status" value="1"/>
</dbReference>
<dbReference type="Proteomes" id="UP000195652">
    <property type="component" value="Chromosome"/>
</dbReference>
<protein>
    <submittedName>
        <fullName evidence="1">Cof-type HAD-IIB family hydrolase</fullName>
    </submittedName>
</protein>
<evidence type="ECO:0000313" key="1">
    <source>
        <dbReference type="EMBL" id="ARU45837.1"/>
    </source>
</evidence>
<dbReference type="PANTHER" id="PTHR10000">
    <property type="entry name" value="PHOSPHOSERINE PHOSPHATASE"/>
    <property type="match status" value="1"/>
</dbReference>
<dbReference type="Pfam" id="PF08282">
    <property type="entry name" value="Hydrolase_3"/>
    <property type="match status" value="1"/>
</dbReference>
<dbReference type="InterPro" id="IPR006379">
    <property type="entry name" value="HAD-SF_hydro_IIB"/>
</dbReference>
<dbReference type="GO" id="GO:0000287">
    <property type="term" value="F:magnesium ion binding"/>
    <property type="evidence" value="ECO:0007669"/>
    <property type="project" value="TreeGrafter"/>
</dbReference>
<organism evidence="1 2">
    <name type="scientific">Corynebacterium silvaticum</name>
    <dbReference type="NCBI Taxonomy" id="2320431"/>
    <lineage>
        <taxon>Bacteria</taxon>
        <taxon>Bacillati</taxon>
        <taxon>Actinomycetota</taxon>
        <taxon>Actinomycetes</taxon>
        <taxon>Mycobacteriales</taxon>
        <taxon>Corynebacteriaceae</taxon>
        <taxon>Corynebacterium</taxon>
    </lineage>
</organism>
<reference evidence="1 2" key="4">
    <citation type="journal article" date="2020" name="PLoS ONE">
        <title>Taxonomic classification of strain PO100/5 shows a broader geographic distribution and genetic markers of the recently described Corynebacterium silvaticum.</title>
        <authorList>
            <person name="Viana M.V.C."/>
            <person name="Profeta R."/>
            <person name="da Silva A.L."/>
            <person name="Hurtado R."/>
            <person name="Cerqueira J.C."/>
            <person name="Ribeiro B.F.S."/>
            <person name="Almeida M.O."/>
            <person name="Morais-Rodrigues F."/>
            <person name="Soares S.C."/>
            <person name="Oliveira M."/>
            <person name="Tavares L."/>
            <person name="Figueiredo H."/>
            <person name="Wattam A.R."/>
            <person name="Barh D."/>
            <person name="Ghosh P."/>
            <person name="Silva A."/>
            <person name="Azevedo V."/>
        </authorList>
    </citation>
    <scope>NUCLEOTIDE SEQUENCE [LARGE SCALE GENOMIC DNA]</scope>
    <source>
        <strain evidence="1 2">PO100/5</strain>
    </source>
</reference>
<dbReference type="SFLD" id="SFLDG01140">
    <property type="entry name" value="C2.B:_Phosphomannomutase_and_P"/>
    <property type="match status" value="1"/>
</dbReference>
<dbReference type="Gene3D" id="3.30.1240.10">
    <property type="match status" value="1"/>
</dbReference>
<keyword evidence="1" id="KW-0378">Hydrolase</keyword>
<dbReference type="AlphaFoldDB" id="A0A7Y4P9F4"/>
<accession>A0A7Y4P9F4</accession>
<dbReference type="SUPFAM" id="SSF56784">
    <property type="entry name" value="HAD-like"/>
    <property type="match status" value="1"/>
</dbReference>
<dbReference type="EMBL" id="CP021417">
    <property type="protein sequence ID" value="ARU45837.1"/>
    <property type="molecule type" value="Genomic_DNA"/>
</dbReference>
<name>A0A7Y4P9F4_9CORY</name>
<reference evidence="1 2" key="3">
    <citation type="journal article" date="2020" name="Int. J. Syst. Evol. Microbiol.">
        <title>Corynebacterium silvaticum sp. nov., a unique group of NTTB corynebacteria in wild boar and roe deer.</title>
        <authorList>
            <person name="Dangel A."/>
            <person name="Berger A."/>
            <person name="Rau J."/>
            <person name="Eisenberg T."/>
            <person name="Kampfer P."/>
            <person name="Margos G."/>
            <person name="Contzen M."/>
            <person name="Busse H.J."/>
            <person name="Konrad R."/>
            <person name="Peters M."/>
            <person name="Sting R."/>
            <person name="Sing A."/>
        </authorList>
    </citation>
    <scope>NUCLEOTIDE SEQUENCE [LARGE SCALE GENOMIC DNA]</scope>
    <source>
        <strain evidence="1 2">PO100/5</strain>
    </source>
</reference>
<gene>
    <name evidence="1" type="ORF">CBE74_04245</name>
</gene>
<dbReference type="KEGG" id="csil:CBE74_04245"/>
<proteinExistence type="predicted"/>
<dbReference type="NCBIfam" id="TIGR00099">
    <property type="entry name" value="Cof-subfamily"/>
    <property type="match status" value="1"/>
</dbReference>